<dbReference type="RefSeq" id="WP_144241908.1">
    <property type="nucleotide sequence ID" value="NZ_JAVITY010000001.1"/>
</dbReference>
<protein>
    <submittedName>
        <fullName evidence="1">Uncharacterized protein</fullName>
    </submittedName>
</protein>
<reference evidence="1" key="1">
    <citation type="submission" date="2021-03" db="EMBL/GenBank/DDBJ databases">
        <title>Complete genome of Burkholderia pseudomallei_VBP364.</title>
        <authorList>
            <person name="Balaji V."/>
            <person name="Yamuna B."/>
            <person name="Monisha P."/>
        </authorList>
    </citation>
    <scope>NUCLEOTIDE SEQUENCE</scope>
    <source>
        <strain evidence="1">VBP364</strain>
    </source>
</reference>
<dbReference type="EMBL" id="CP071754">
    <property type="protein sequence ID" value="QTB60180.1"/>
    <property type="molecule type" value="Genomic_DNA"/>
</dbReference>
<gene>
    <name evidence="1" type="ORF">J3D99_19595</name>
</gene>
<organism evidence="1">
    <name type="scientific">Burkholderia pseudomallei</name>
    <name type="common">Pseudomonas pseudomallei</name>
    <dbReference type="NCBI Taxonomy" id="28450"/>
    <lineage>
        <taxon>Bacteria</taxon>
        <taxon>Pseudomonadati</taxon>
        <taxon>Pseudomonadota</taxon>
        <taxon>Betaproteobacteria</taxon>
        <taxon>Burkholderiales</taxon>
        <taxon>Burkholderiaceae</taxon>
        <taxon>Burkholderia</taxon>
        <taxon>pseudomallei group</taxon>
    </lineage>
</organism>
<dbReference type="AlphaFoldDB" id="A0A8A4DYP8"/>
<accession>A0A8A4DYP8</accession>
<sequence length="151" mass="16105">MSDLRENLRIAVDELIGDGRKFASGRELAQRAHTLGLVESADSFARTVNRVRSGDKDVQLSTVDIIAKTVGKSAVDLIGRDASHTPASQHPTMPPSWRSLSPEALSLVDVIVNADAVGLSPDVFRSIKSLIATIAFADPTNNDGALPHLQP</sequence>
<proteinExistence type="predicted"/>
<evidence type="ECO:0000313" key="1">
    <source>
        <dbReference type="EMBL" id="QTB60180.1"/>
    </source>
</evidence>
<name>A0A8A4DYP8_BURPE</name>